<name>A0AAV0K124_9ROSI</name>
<accession>A0AAV0K124</accession>
<evidence type="ECO:0000313" key="1">
    <source>
        <dbReference type="EMBL" id="CAI0415020.1"/>
    </source>
</evidence>
<dbReference type="PANTHER" id="PTHR37763:SF1">
    <property type="entry name" value="EXOSOME COMPLEX EXONUCLEASE"/>
    <property type="match status" value="1"/>
</dbReference>
<reference evidence="1" key="1">
    <citation type="submission" date="2022-08" db="EMBL/GenBank/DDBJ databases">
        <authorList>
            <person name="Gutierrez-Valencia J."/>
        </authorList>
    </citation>
    <scope>NUCLEOTIDE SEQUENCE</scope>
</reference>
<dbReference type="EMBL" id="CAMGYJ010000005">
    <property type="protein sequence ID" value="CAI0415020.1"/>
    <property type="molecule type" value="Genomic_DNA"/>
</dbReference>
<proteinExistence type="predicted"/>
<comment type="caution">
    <text evidence="1">The sequence shown here is derived from an EMBL/GenBank/DDBJ whole genome shotgun (WGS) entry which is preliminary data.</text>
</comment>
<keyword evidence="2" id="KW-1185">Reference proteome</keyword>
<dbReference type="PANTHER" id="PTHR37763">
    <property type="entry name" value="EXOSOME COMPLEX EXONUCLEASE"/>
    <property type="match status" value="1"/>
</dbReference>
<evidence type="ECO:0000313" key="2">
    <source>
        <dbReference type="Proteomes" id="UP001154282"/>
    </source>
</evidence>
<gene>
    <name evidence="1" type="ORF">LITE_LOCUS16480</name>
</gene>
<protein>
    <submittedName>
        <fullName evidence="1">Uncharacterized protein</fullName>
    </submittedName>
</protein>
<dbReference type="AlphaFoldDB" id="A0AAV0K124"/>
<organism evidence="1 2">
    <name type="scientific">Linum tenue</name>
    <dbReference type="NCBI Taxonomy" id="586396"/>
    <lineage>
        <taxon>Eukaryota</taxon>
        <taxon>Viridiplantae</taxon>
        <taxon>Streptophyta</taxon>
        <taxon>Embryophyta</taxon>
        <taxon>Tracheophyta</taxon>
        <taxon>Spermatophyta</taxon>
        <taxon>Magnoliopsida</taxon>
        <taxon>eudicotyledons</taxon>
        <taxon>Gunneridae</taxon>
        <taxon>Pentapetalae</taxon>
        <taxon>rosids</taxon>
        <taxon>fabids</taxon>
        <taxon>Malpighiales</taxon>
        <taxon>Linaceae</taxon>
        <taxon>Linum</taxon>
    </lineage>
</organism>
<sequence>MVYRNSRKFLLGAARTELGRFRDDVWVKLRLYHCSSGEVLPFEWYEKAFPKIQKLTRQLRNVDLIDGRAVNTVDDSFIMNPRVLHKVATFKSLVRVFIGSPLVQQKTKENVVANGRGLRSNAVAYFSNASEREPMIVDSLTKVGNFLNVSAQQRKEVRVTICPQVTHHRIWTGALQEVLNSLKLEMDCLGYDCSSGNMGHQIISSCLALLADSDTSPEDEPTSWMRLAPSKPTNPNKSRTWEDVLEMVYDLIGCLRHERESLYHISKLEVMKEGLTQIKDVLVDKGIGYREARHQETLVQKKLSSTLGHSSRCLFTLLLYYLYGQVRDIEVDLCGGLYKTDDKNRFRLRMGRILTSDEEPMVLRGAKHLDRVLELFKFVWETAGMKGVLELEGHLFCVDAQDRVTTYRGNSFFVHGINF</sequence>
<dbReference type="Proteomes" id="UP001154282">
    <property type="component" value="Unassembled WGS sequence"/>
</dbReference>